<dbReference type="GO" id="GO:0009898">
    <property type="term" value="C:cytoplasmic side of plasma membrane"/>
    <property type="evidence" value="ECO:0007669"/>
    <property type="project" value="TreeGrafter"/>
</dbReference>
<organism evidence="6 7">
    <name type="scientific">Lepidopterella palustris CBS 459.81</name>
    <dbReference type="NCBI Taxonomy" id="1314670"/>
    <lineage>
        <taxon>Eukaryota</taxon>
        <taxon>Fungi</taxon>
        <taxon>Dikarya</taxon>
        <taxon>Ascomycota</taxon>
        <taxon>Pezizomycotina</taxon>
        <taxon>Dothideomycetes</taxon>
        <taxon>Pleosporomycetidae</taxon>
        <taxon>Mytilinidiales</taxon>
        <taxon>Argynnaceae</taxon>
        <taxon>Lepidopterella</taxon>
    </lineage>
</organism>
<dbReference type="Gene3D" id="3.40.50.12780">
    <property type="entry name" value="N-terminal domain of ligase-like"/>
    <property type="match status" value="1"/>
</dbReference>
<dbReference type="GO" id="GO:0005324">
    <property type="term" value="F:long-chain fatty acid transmembrane transporter activity"/>
    <property type="evidence" value="ECO:0007669"/>
    <property type="project" value="TreeGrafter"/>
</dbReference>
<dbReference type="PANTHER" id="PTHR43107:SF15">
    <property type="entry name" value="FATTY ACID TRANSPORT PROTEIN 3, ISOFORM A"/>
    <property type="match status" value="1"/>
</dbReference>
<keyword evidence="4" id="KW-0067">ATP-binding</keyword>
<dbReference type="GO" id="GO:0044539">
    <property type="term" value="P:long-chain fatty acid import into cell"/>
    <property type="evidence" value="ECO:0007669"/>
    <property type="project" value="TreeGrafter"/>
</dbReference>
<keyword evidence="2" id="KW-0436">Ligase</keyword>
<evidence type="ECO:0000259" key="5">
    <source>
        <dbReference type="Pfam" id="PF00501"/>
    </source>
</evidence>
<evidence type="ECO:0000256" key="3">
    <source>
        <dbReference type="ARBA" id="ARBA00022741"/>
    </source>
</evidence>
<sequence length="188" mass="20247">MALSLLAGAAGTAAIAAYLNARFHIYHDLTAGGLNPNTPSAVRFLSNAIAKKRLLTYHILEDQALRMRPSHTFLIFEGREYTYAEFFGYVTRVGNWLLKDLRVAPGEVVAMNGGNSAEYLMLWFALDGIGAVPSFINCNLTGKSLMHCVKVGRVLLTLYYGGGGIGGNIGSVGRGCVVLDWGKGGIWC</sequence>
<dbReference type="OrthoDB" id="10253869at2759"/>
<evidence type="ECO:0000256" key="4">
    <source>
        <dbReference type="ARBA" id="ARBA00022840"/>
    </source>
</evidence>
<evidence type="ECO:0000313" key="7">
    <source>
        <dbReference type="Proteomes" id="UP000250266"/>
    </source>
</evidence>
<dbReference type="GO" id="GO:0004467">
    <property type="term" value="F:long-chain fatty acid-CoA ligase activity"/>
    <property type="evidence" value="ECO:0007669"/>
    <property type="project" value="TreeGrafter"/>
</dbReference>
<keyword evidence="3" id="KW-0547">Nucleotide-binding</keyword>
<dbReference type="InterPro" id="IPR000873">
    <property type="entry name" value="AMP-dep_synth/lig_dom"/>
</dbReference>
<dbReference type="Pfam" id="PF00501">
    <property type="entry name" value="AMP-binding"/>
    <property type="match status" value="1"/>
</dbReference>
<protein>
    <submittedName>
        <fullName evidence="6">Acetyl-CoA synthetase-like protein</fullName>
    </submittedName>
</protein>
<proteinExistence type="inferred from homology"/>
<dbReference type="Proteomes" id="UP000250266">
    <property type="component" value="Unassembled WGS sequence"/>
</dbReference>
<dbReference type="InterPro" id="IPR042099">
    <property type="entry name" value="ANL_N_sf"/>
</dbReference>
<evidence type="ECO:0000256" key="1">
    <source>
        <dbReference type="ARBA" id="ARBA00006432"/>
    </source>
</evidence>
<dbReference type="AlphaFoldDB" id="A0A8E2EAX4"/>
<feature type="domain" description="AMP-dependent synthetase/ligase" evidence="5">
    <location>
        <begin position="63"/>
        <end position="153"/>
    </location>
</feature>
<dbReference type="GO" id="GO:0005811">
    <property type="term" value="C:lipid droplet"/>
    <property type="evidence" value="ECO:0007669"/>
    <property type="project" value="TreeGrafter"/>
</dbReference>
<accession>A0A8E2EAX4</accession>
<dbReference type="PANTHER" id="PTHR43107">
    <property type="entry name" value="LONG-CHAIN FATTY ACID TRANSPORT PROTEIN"/>
    <property type="match status" value="1"/>
</dbReference>
<evidence type="ECO:0000256" key="2">
    <source>
        <dbReference type="ARBA" id="ARBA00022598"/>
    </source>
</evidence>
<dbReference type="GO" id="GO:0005524">
    <property type="term" value="F:ATP binding"/>
    <property type="evidence" value="ECO:0007669"/>
    <property type="project" value="UniProtKB-KW"/>
</dbReference>
<name>A0A8E2EAX4_9PEZI</name>
<gene>
    <name evidence="6" type="ORF">K432DRAFT_39417</name>
</gene>
<comment type="similarity">
    <text evidence="1">Belongs to the ATP-dependent AMP-binding enzyme family.</text>
</comment>
<evidence type="ECO:0000313" key="6">
    <source>
        <dbReference type="EMBL" id="OCK80635.1"/>
    </source>
</evidence>
<dbReference type="GO" id="GO:0005777">
    <property type="term" value="C:peroxisome"/>
    <property type="evidence" value="ECO:0007669"/>
    <property type="project" value="TreeGrafter"/>
</dbReference>
<dbReference type="SUPFAM" id="SSF56801">
    <property type="entry name" value="Acetyl-CoA synthetase-like"/>
    <property type="match status" value="1"/>
</dbReference>
<reference evidence="6 7" key="1">
    <citation type="journal article" date="2016" name="Nat. Commun.">
        <title>Ectomycorrhizal ecology is imprinted in the genome of the dominant symbiotic fungus Cenococcum geophilum.</title>
        <authorList>
            <consortium name="DOE Joint Genome Institute"/>
            <person name="Peter M."/>
            <person name="Kohler A."/>
            <person name="Ohm R.A."/>
            <person name="Kuo A."/>
            <person name="Krutzmann J."/>
            <person name="Morin E."/>
            <person name="Arend M."/>
            <person name="Barry K.W."/>
            <person name="Binder M."/>
            <person name="Choi C."/>
            <person name="Clum A."/>
            <person name="Copeland A."/>
            <person name="Grisel N."/>
            <person name="Haridas S."/>
            <person name="Kipfer T."/>
            <person name="LaButti K."/>
            <person name="Lindquist E."/>
            <person name="Lipzen A."/>
            <person name="Maire R."/>
            <person name="Meier B."/>
            <person name="Mihaltcheva S."/>
            <person name="Molinier V."/>
            <person name="Murat C."/>
            <person name="Poggeler S."/>
            <person name="Quandt C.A."/>
            <person name="Sperisen C."/>
            <person name="Tritt A."/>
            <person name="Tisserant E."/>
            <person name="Crous P.W."/>
            <person name="Henrissat B."/>
            <person name="Nehls U."/>
            <person name="Egli S."/>
            <person name="Spatafora J.W."/>
            <person name="Grigoriev I.V."/>
            <person name="Martin F.M."/>
        </authorList>
    </citation>
    <scope>NUCLEOTIDE SEQUENCE [LARGE SCALE GENOMIC DNA]</scope>
    <source>
        <strain evidence="6 7">CBS 459.81</strain>
    </source>
</reference>
<keyword evidence="7" id="KW-1185">Reference proteome</keyword>
<dbReference type="EMBL" id="KV744952">
    <property type="protein sequence ID" value="OCK80635.1"/>
    <property type="molecule type" value="Genomic_DNA"/>
</dbReference>